<dbReference type="EnsemblPlants" id="PGSC0003DMT400081176">
    <property type="protein sequence ID" value="PGSC0003DMT400081176"/>
    <property type="gene ID" value="PGSC0003DMG400031727"/>
</dbReference>
<accession>M1D4B6</accession>
<keyword evidence="2" id="KW-1185">Reference proteome</keyword>
<proteinExistence type="predicted"/>
<reference evidence="2" key="1">
    <citation type="journal article" date="2011" name="Nature">
        <title>Genome sequence and analysis of the tuber crop potato.</title>
        <authorList>
            <consortium name="The Potato Genome Sequencing Consortium"/>
        </authorList>
    </citation>
    <scope>NUCLEOTIDE SEQUENCE [LARGE SCALE GENOMIC DNA]</scope>
    <source>
        <strain evidence="2">cv. DM1-3 516 R44</strain>
    </source>
</reference>
<sequence length="60" mass="6972">MLQGFCGKQSLRDIFFGYRPVTGSSMNIWCYGEANERYGWLVPLKSVYELFMCGRSNNSY</sequence>
<dbReference type="PaxDb" id="4113-PGSC0003DMT400081176"/>
<protein>
    <submittedName>
        <fullName evidence="1">Uncharacterized protein</fullName>
    </submittedName>
</protein>
<dbReference type="Gramene" id="PGSC0003DMT400081176">
    <property type="protein sequence ID" value="PGSC0003DMT400081176"/>
    <property type="gene ID" value="PGSC0003DMG400031727"/>
</dbReference>
<evidence type="ECO:0000313" key="2">
    <source>
        <dbReference type="Proteomes" id="UP000011115"/>
    </source>
</evidence>
<name>M1D4B6_SOLTU</name>
<dbReference type="HOGENOM" id="CLU_2946191_0_0_1"/>
<dbReference type="AlphaFoldDB" id="M1D4B6"/>
<reference evidence="1" key="2">
    <citation type="submission" date="2015-06" db="UniProtKB">
        <authorList>
            <consortium name="EnsemblPlants"/>
        </authorList>
    </citation>
    <scope>IDENTIFICATION</scope>
    <source>
        <strain evidence="1">DM1-3 516 R44</strain>
    </source>
</reference>
<evidence type="ECO:0000313" key="1">
    <source>
        <dbReference type="EnsemblPlants" id="PGSC0003DMT400081176"/>
    </source>
</evidence>
<dbReference type="InParanoid" id="M1D4B6"/>
<dbReference type="Proteomes" id="UP000011115">
    <property type="component" value="Unassembled WGS sequence"/>
</dbReference>
<organism evidence="1 2">
    <name type="scientific">Solanum tuberosum</name>
    <name type="common">Potato</name>
    <dbReference type="NCBI Taxonomy" id="4113"/>
    <lineage>
        <taxon>Eukaryota</taxon>
        <taxon>Viridiplantae</taxon>
        <taxon>Streptophyta</taxon>
        <taxon>Embryophyta</taxon>
        <taxon>Tracheophyta</taxon>
        <taxon>Spermatophyta</taxon>
        <taxon>Magnoliopsida</taxon>
        <taxon>eudicotyledons</taxon>
        <taxon>Gunneridae</taxon>
        <taxon>Pentapetalae</taxon>
        <taxon>asterids</taxon>
        <taxon>lamiids</taxon>
        <taxon>Solanales</taxon>
        <taxon>Solanaceae</taxon>
        <taxon>Solanoideae</taxon>
        <taxon>Solaneae</taxon>
        <taxon>Solanum</taxon>
    </lineage>
</organism>